<sequence>MITAQANRIGCALNTCDKLHNGIRTEPSVSLFVCFYSPRTNLMASVPYRKDFPCSHCPAGTLCHRGL</sequence>
<proteinExistence type="predicted"/>
<dbReference type="Proteomes" id="UP000678393">
    <property type="component" value="Unassembled WGS sequence"/>
</dbReference>
<gene>
    <name evidence="1" type="ORF">CUNI_LOCUS10772</name>
</gene>
<protein>
    <recommendedName>
        <fullName evidence="3">SCP domain-containing protein</fullName>
    </recommendedName>
</protein>
<dbReference type="OrthoDB" id="414826at2759"/>
<evidence type="ECO:0000313" key="1">
    <source>
        <dbReference type="EMBL" id="CAG5125214.1"/>
    </source>
</evidence>
<reference evidence="1" key="1">
    <citation type="submission" date="2021-04" db="EMBL/GenBank/DDBJ databases">
        <authorList>
            <consortium name="Molecular Ecology Group"/>
        </authorList>
    </citation>
    <scope>NUCLEOTIDE SEQUENCE</scope>
</reference>
<evidence type="ECO:0000313" key="2">
    <source>
        <dbReference type="Proteomes" id="UP000678393"/>
    </source>
</evidence>
<comment type="caution">
    <text evidence="1">The sequence shown here is derived from an EMBL/GenBank/DDBJ whole genome shotgun (WGS) entry which is preliminary data.</text>
</comment>
<name>A0A8S3Z6T8_9EUPU</name>
<organism evidence="1 2">
    <name type="scientific">Candidula unifasciata</name>
    <dbReference type="NCBI Taxonomy" id="100452"/>
    <lineage>
        <taxon>Eukaryota</taxon>
        <taxon>Metazoa</taxon>
        <taxon>Spiralia</taxon>
        <taxon>Lophotrochozoa</taxon>
        <taxon>Mollusca</taxon>
        <taxon>Gastropoda</taxon>
        <taxon>Heterobranchia</taxon>
        <taxon>Euthyneura</taxon>
        <taxon>Panpulmonata</taxon>
        <taxon>Eupulmonata</taxon>
        <taxon>Stylommatophora</taxon>
        <taxon>Helicina</taxon>
        <taxon>Helicoidea</taxon>
        <taxon>Geomitridae</taxon>
        <taxon>Candidula</taxon>
    </lineage>
</organism>
<keyword evidence="2" id="KW-1185">Reference proteome</keyword>
<dbReference type="AlphaFoldDB" id="A0A8S3Z6T8"/>
<feature type="non-terminal residue" evidence="1">
    <location>
        <position position="67"/>
    </location>
</feature>
<dbReference type="EMBL" id="CAJHNH020001990">
    <property type="protein sequence ID" value="CAG5125214.1"/>
    <property type="molecule type" value="Genomic_DNA"/>
</dbReference>
<dbReference type="SUPFAM" id="SSF55797">
    <property type="entry name" value="PR-1-like"/>
    <property type="match status" value="1"/>
</dbReference>
<accession>A0A8S3Z6T8</accession>
<evidence type="ECO:0008006" key="3">
    <source>
        <dbReference type="Google" id="ProtNLM"/>
    </source>
</evidence>
<dbReference type="InterPro" id="IPR035940">
    <property type="entry name" value="CAP_sf"/>
</dbReference>
<dbReference type="Gene3D" id="3.40.33.10">
    <property type="entry name" value="CAP"/>
    <property type="match status" value="1"/>
</dbReference>